<sequence>MTLNLLFVSVTFQRRIKSQQQNFHEIEVGKMYETQKQKQFSYYPIM</sequence>
<proteinExistence type="predicted"/>
<organism evidence="1 2">
    <name type="scientific">Bacillus spongiae</name>
    <dbReference type="NCBI Taxonomy" id="2683610"/>
    <lineage>
        <taxon>Bacteria</taxon>
        <taxon>Bacillati</taxon>
        <taxon>Bacillota</taxon>
        <taxon>Bacilli</taxon>
        <taxon>Bacillales</taxon>
        <taxon>Bacillaceae</taxon>
        <taxon>Bacillus</taxon>
    </lineage>
</organism>
<protein>
    <submittedName>
        <fullName evidence="1">YrzI family small protein</fullName>
    </submittedName>
</protein>
<reference evidence="1 2" key="1">
    <citation type="journal article" date="2018" name="J. Microbiol.">
        <title>Bacillus spongiae sp. nov., isolated from sponge of Jeju Island.</title>
        <authorList>
            <person name="Lee G.E."/>
            <person name="Im W.T."/>
            <person name="Park J.S."/>
        </authorList>
    </citation>
    <scope>NUCLEOTIDE SEQUENCE [LARGE SCALE GENOMIC DNA]</scope>
    <source>
        <strain evidence="1 2">135PIL107-10</strain>
    </source>
</reference>
<gene>
    <name evidence="1" type="ORF">WAK64_01580</name>
</gene>
<dbReference type="InterPro" id="IPR012655">
    <property type="entry name" value="YrzI"/>
</dbReference>
<dbReference type="EMBL" id="JBBAXC010000001">
    <property type="protein sequence ID" value="MEI5905755.1"/>
    <property type="molecule type" value="Genomic_DNA"/>
</dbReference>
<accession>A0ABU8H8W1</accession>
<keyword evidence="2" id="KW-1185">Reference proteome</keyword>
<dbReference type="Pfam" id="PF09501">
    <property type="entry name" value="Bac_small_YrzI"/>
    <property type="match status" value="1"/>
</dbReference>
<evidence type="ECO:0000313" key="2">
    <source>
        <dbReference type="Proteomes" id="UP001312865"/>
    </source>
</evidence>
<comment type="caution">
    <text evidence="1">The sequence shown here is derived from an EMBL/GenBank/DDBJ whole genome shotgun (WGS) entry which is preliminary data.</text>
</comment>
<name>A0ABU8H8W1_9BACI</name>
<evidence type="ECO:0000313" key="1">
    <source>
        <dbReference type="EMBL" id="MEI5905755.1"/>
    </source>
</evidence>
<dbReference type="Proteomes" id="UP001312865">
    <property type="component" value="Unassembled WGS sequence"/>
</dbReference>